<dbReference type="EMBL" id="CAVMJV010000045">
    <property type="protein sequence ID" value="CAK5082039.1"/>
    <property type="molecule type" value="Genomic_DNA"/>
</dbReference>
<protein>
    <submittedName>
        <fullName evidence="1">Uncharacterized protein</fullName>
    </submittedName>
</protein>
<dbReference type="Proteomes" id="UP001497535">
    <property type="component" value="Unassembled WGS sequence"/>
</dbReference>
<accession>A0ACB0ZSD5</accession>
<keyword evidence="2" id="KW-1185">Reference proteome</keyword>
<reference evidence="1" key="1">
    <citation type="submission" date="2023-11" db="EMBL/GenBank/DDBJ databases">
        <authorList>
            <person name="Poullet M."/>
        </authorList>
    </citation>
    <scope>NUCLEOTIDE SEQUENCE</scope>
    <source>
        <strain evidence="1">E1834</strain>
    </source>
</reference>
<organism evidence="1 2">
    <name type="scientific">Meloidogyne enterolobii</name>
    <name type="common">Root-knot nematode worm</name>
    <name type="synonym">Meloidogyne mayaguensis</name>
    <dbReference type="NCBI Taxonomy" id="390850"/>
    <lineage>
        <taxon>Eukaryota</taxon>
        <taxon>Metazoa</taxon>
        <taxon>Ecdysozoa</taxon>
        <taxon>Nematoda</taxon>
        <taxon>Chromadorea</taxon>
        <taxon>Rhabditida</taxon>
        <taxon>Tylenchina</taxon>
        <taxon>Tylenchomorpha</taxon>
        <taxon>Tylenchoidea</taxon>
        <taxon>Meloidogynidae</taxon>
        <taxon>Meloidogyninae</taxon>
        <taxon>Meloidogyne</taxon>
    </lineage>
</organism>
<evidence type="ECO:0000313" key="1">
    <source>
        <dbReference type="EMBL" id="CAK5082039.1"/>
    </source>
</evidence>
<name>A0ACB0ZSD5_MELEN</name>
<sequence>MQSIKGEASGNLHTLDYFYGEYWFDNRMEATSKYAPVSDYPWTPEEISAEKGDVIGRININLLHNT</sequence>
<evidence type="ECO:0000313" key="2">
    <source>
        <dbReference type="Proteomes" id="UP001497535"/>
    </source>
</evidence>
<comment type="caution">
    <text evidence="1">The sequence shown here is derived from an EMBL/GenBank/DDBJ whole genome shotgun (WGS) entry which is preliminary data.</text>
</comment>
<proteinExistence type="predicted"/>
<gene>
    <name evidence="1" type="ORF">MENTE1834_LOCUS29286</name>
</gene>